<reference evidence="1 2" key="1">
    <citation type="submission" date="2006-02" db="EMBL/GenBank/DDBJ databases">
        <authorList>
            <person name="Pinhassi J."/>
            <person name="Pedros-Alio C."/>
            <person name="Ferriera S."/>
            <person name="Johnson J."/>
            <person name="Kravitz S."/>
            <person name="Halpern A."/>
            <person name="Remington K."/>
            <person name="Beeson K."/>
            <person name="Tran B."/>
            <person name="Rogers Y.-H."/>
            <person name="Friedman R."/>
            <person name="Venter J.C."/>
        </authorList>
    </citation>
    <scope>NUCLEOTIDE SEQUENCE [LARGE SCALE GENOMIC DNA]</scope>
    <source>
        <strain evidence="1 2">MED297</strain>
    </source>
</reference>
<organism evidence="1 2">
    <name type="scientific">Reinekea blandensis MED297</name>
    <dbReference type="NCBI Taxonomy" id="314283"/>
    <lineage>
        <taxon>Bacteria</taxon>
        <taxon>Pseudomonadati</taxon>
        <taxon>Pseudomonadota</taxon>
        <taxon>Gammaproteobacteria</taxon>
        <taxon>Oceanospirillales</taxon>
        <taxon>Saccharospirillaceae</taxon>
        <taxon>Reinekea</taxon>
    </lineage>
</organism>
<proteinExistence type="predicted"/>
<comment type="caution">
    <text evidence="1">The sequence shown here is derived from an EMBL/GenBank/DDBJ whole genome shotgun (WGS) entry which is preliminary data.</text>
</comment>
<dbReference type="EMBL" id="AAOE01000005">
    <property type="protein sequence ID" value="EAR10293.1"/>
    <property type="molecule type" value="Genomic_DNA"/>
</dbReference>
<accession>A4BCM7</accession>
<dbReference type="HOGENOM" id="CLU_1509419_0_0_6"/>
<gene>
    <name evidence="1" type="ORF">MED297_13757</name>
</gene>
<dbReference type="Proteomes" id="UP000005953">
    <property type="component" value="Unassembled WGS sequence"/>
</dbReference>
<evidence type="ECO:0000313" key="2">
    <source>
        <dbReference type="Proteomes" id="UP000005953"/>
    </source>
</evidence>
<dbReference type="AlphaFoldDB" id="A4BCM7"/>
<evidence type="ECO:0000313" key="1">
    <source>
        <dbReference type="EMBL" id="EAR10293.1"/>
    </source>
</evidence>
<keyword evidence="2" id="KW-1185">Reference proteome</keyword>
<sequence length="178" mass="20440">MTSSSQCSYEELKRRQCLALSWSELDDLSKYVRDKPGWERQFKTFVQLRGNIAYVNDRRWGPQQQDLSTGVPDVFWRWLHIRKGDLIALMETGSQITLGQIEVLGIARVHTDAFSTYRYDSQYHHAHQVLGGLKWVDWDIKHFGELPKPEGSFNALTIDNSQIALVEEALSASEAIQA</sequence>
<name>A4BCM7_9GAMM</name>
<protein>
    <submittedName>
        <fullName evidence="1">Uncharacterized protein</fullName>
    </submittedName>
</protein>